<evidence type="ECO:0000313" key="2">
    <source>
        <dbReference type="EMBL" id="MDI2113856.1"/>
    </source>
</evidence>
<dbReference type="EMBL" id="JASBAN010000002">
    <property type="protein sequence ID" value="MDI2113856.1"/>
    <property type="molecule type" value="Genomic_DNA"/>
</dbReference>
<protein>
    <submittedName>
        <fullName evidence="2">Uncharacterized protein</fullName>
    </submittedName>
</protein>
<organism evidence="2 3">
    <name type="scientific">Commensalibacter nepenthis</name>
    <dbReference type="NCBI Taxonomy" id="3043872"/>
    <lineage>
        <taxon>Bacteria</taxon>
        <taxon>Pseudomonadati</taxon>
        <taxon>Pseudomonadota</taxon>
        <taxon>Alphaproteobacteria</taxon>
        <taxon>Acetobacterales</taxon>
        <taxon>Acetobacteraceae</taxon>
    </lineage>
</organism>
<feature type="coiled-coil region" evidence="1">
    <location>
        <begin position="5"/>
        <end position="72"/>
    </location>
</feature>
<keyword evidence="1" id="KW-0175">Coiled coil</keyword>
<keyword evidence="3" id="KW-1185">Reference proteome</keyword>
<accession>A0ABT6QAB8</accession>
<gene>
    <name evidence="2" type="ORF">QJV33_11310</name>
</gene>
<name>A0ABT6QAB8_9PROT</name>
<proteinExistence type="predicted"/>
<evidence type="ECO:0000313" key="3">
    <source>
        <dbReference type="Proteomes" id="UP001431775"/>
    </source>
</evidence>
<reference evidence="2" key="1">
    <citation type="submission" date="2023-05" db="EMBL/GenBank/DDBJ databases">
        <title>Whole genome sequence of Commensalibacter sp.</title>
        <authorList>
            <person name="Charoenyingcharoen P."/>
            <person name="Yukphan P."/>
        </authorList>
    </citation>
    <scope>NUCLEOTIDE SEQUENCE</scope>
    <source>
        <strain evidence="2">TBRC 10068</strain>
    </source>
</reference>
<sequence>MNPIMKQLQEALSELSETAKRELLVITEQHRKSMNAVEQKHEAELKLVNERLSRLESENQELKSLLKNCLNELE</sequence>
<comment type="caution">
    <text evidence="2">The sequence shown here is derived from an EMBL/GenBank/DDBJ whole genome shotgun (WGS) entry which is preliminary data.</text>
</comment>
<dbReference type="Proteomes" id="UP001431775">
    <property type="component" value="Unassembled WGS sequence"/>
</dbReference>
<dbReference type="RefSeq" id="WP_281463501.1">
    <property type="nucleotide sequence ID" value="NZ_JASBAN010000002.1"/>
</dbReference>
<evidence type="ECO:0000256" key="1">
    <source>
        <dbReference type="SAM" id="Coils"/>
    </source>
</evidence>